<protein>
    <submittedName>
        <fullName evidence="2">Uncharacterized protein</fullName>
    </submittedName>
</protein>
<reference evidence="2 3" key="1">
    <citation type="journal article" date="2019" name="Microbiol. Resour. Announc.">
        <title>Draft Genome Sequence of the Most Traditional epsilon-Poly-l-Lysine Producer, Streptomyces albulus NBRC14147.</title>
        <authorList>
            <person name="Yamanaka K."/>
            <person name="Hamano Y."/>
        </authorList>
    </citation>
    <scope>NUCLEOTIDE SEQUENCE [LARGE SCALE GENOMIC DNA]</scope>
    <source>
        <strain evidence="2 3">NBRC 14147</strain>
    </source>
</reference>
<accession>A0A401QY82</accession>
<organism evidence="2 3">
    <name type="scientific">Streptomyces noursei</name>
    <name type="common">Streptomyces albulus</name>
    <dbReference type="NCBI Taxonomy" id="1971"/>
    <lineage>
        <taxon>Bacteria</taxon>
        <taxon>Bacillati</taxon>
        <taxon>Actinomycetota</taxon>
        <taxon>Actinomycetes</taxon>
        <taxon>Kitasatosporales</taxon>
        <taxon>Streptomycetaceae</taxon>
        <taxon>Streptomyces</taxon>
    </lineage>
</organism>
<sequence>MNKVVDILTGVIIVAGIMVLVRPGSQGPSLVNSVGSSFSSMIKAATGGGSWS</sequence>
<gene>
    <name evidence="2" type="ORF">SALB_03023</name>
</gene>
<keyword evidence="1" id="KW-0472">Membrane</keyword>
<comment type="caution">
    <text evidence="2">The sequence shown here is derived from an EMBL/GenBank/DDBJ whole genome shotgun (WGS) entry which is preliminary data.</text>
</comment>
<keyword evidence="1" id="KW-0812">Transmembrane</keyword>
<dbReference type="EMBL" id="BHXC01000006">
    <property type="protein sequence ID" value="GCB90319.1"/>
    <property type="molecule type" value="Genomic_DNA"/>
</dbReference>
<proteinExistence type="predicted"/>
<keyword evidence="1" id="KW-1133">Transmembrane helix</keyword>
<dbReference type="Proteomes" id="UP000288351">
    <property type="component" value="Unassembled WGS sequence"/>
</dbReference>
<dbReference type="AlphaFoldDB" id="A0A401QY82"/>
<evidence type="ECO:0000313" key="3">
    <source>
        <dbReference type="Proteomes" id="UP000288351"/>
    </source>
</evidence>
<name>A0A401QY82_STRNR</name>
<evidence type="ECO:0000313" key="2">
    <source>
        <dbReference type="EMBL" id="GCB90319.1"/>
    </source>
</evidence>
<evidence type="ECO:0000256" key="1">
    <source>
        <dbReference type="SAM" id="Phobius"/>
    </source>
</evidence>
<dbReference type="RefSeq" id="WP_020930985.1">
    <property type="nucleotide sequence ID" value="NZ_BHXC01000006.1"/>
</dbReference>
<feature type="transmembrane region" description="Helical" evidence="1">
    <location>
        <begin position="7"/>
        <end position="25"/>
    </location>
</feature>